<evidence type="ECO:0000313" key="3">
    <source>
        <dbReference type="EMBL" id="RPE13237.1"/>
    </source>
</evidence>
<accession>A0A3N4QB87</accession>
<dbReference type="AlphaFoldDB" id="A0A3N4QB87"/>
<dbReference type="Proteomes" id="UP000278351">
    <property type="component" value="Unassembled WGS sequence"/>
</dbReference>
<reference evidence="3 4" key="1">
    <citation type="submission" date="2018-11" db="EMBL/GenBank/DDBJ databases">
        <title>Chitinophaga lutea sp.nov., isolate from arsenic contaminated soil.</title>
        <authorList>
            <person name="Zong Y."/>
        </authorList>
    </citation>
    <scope>NUCLEOTIDE SEQUENCE [LARGE SCALE GENOMIC DNA]</scope>
    <source>
        <strain evidence="3 4">ZY74</strain>
    </source>
</reference>
<keyword evidence="1 3" id="KW-0413">Isomerase</keyword>
<dbReference type="SUPFAM" id="SSF53756">
    <property type="entry name" value="UDP-Glycosyltransferase/glycogen phosphorylase"/>
    <property type="match status" value="1"/>
</dbReference>
<dbReference type="InterPro" id="IPR003331">
    <property type="entry name" value="UDP_GlcNAc_Epimerase_2_dom"/>
</dbReference>
<dbReference type="NCBIfam" id="TIGR00236">
    <property type="entry name" value="wecB"/>
    <property type="match status" value="1"/>
</dbReference>
<protein>
    <submittedName>
        <fullName evidence="3">UDP-N-acetylglucosamine 2-epimerase (Non-hydrolyzing)</fullName>
        <ecNumber evidence="3">5.1.3.14</ecNumber>
    </submittedName>
</protein>
<dbReference type="PANTHER" id="PTHR43174:SF1">
    <property type="entry name" value="UDP-N-ACETYLGLUCOSAMINE 2-EPIMERASE"/>
    <property type="match status" value="1"/>
</dbReference>
<name>A0A3N4QB87_9BACT</name>
<dbReference type="OrthoDB" id="9803238at2"/>
<proteinExistence type="inferred from homology"/>
<dbReference type="InterPro" id="IPR029767">
    <property type="entry name" value="WecB-like"/>
</dbReference>
<dbReference type="Pfam" id="PF02350">
    <property type="entry name" value="Epimerase_2"/>
    <property type="match status" value="1"/>
</dbReference>
<sequence>MKKIISIIGARPQFIKHAPIQLALERVAISRTIHTGQHFDENMSDIFFKELKMNPPDYKFKLKGKSHAEQTAEMMVQIEKILLNEQPEAVLVYGDTNSTLAGALAAAKLQIRLIHIEAGLRSFNREMPEEINRVLTDHVSDLLFCPSETAMTNLRVEGVTQNVHLCGDVMKDMIKIAEPFLKNHLPGKPYYFATIHRPYNTDNPTRMKALLEAFQNLKAPVIFPVHPRTTGRITEFNLDINSYPNIVSIPPVGYFDSLSYQRHSNGVITDSGGMQKEAYWLRKKCLTIRKETEWIETLEHGWNHLIYDDLEKIQDSLFMEVPGPNNDMLYGSYTNSNEIVQTIYDFLI</sequence>
<evidence type="ECO:0000313" key="4">
    <source>
        <dbReference type="Proteomes" id="UP000278351"/>
    </source>
</evidence>
<organism evidence="3 4">
    <name type="scientific">Chitinophaga lutea</name>
    <dbReference type="NCBI Taxonomy" id="2488634"/>
    <lineage>
        <taxon>Bacteria</taxon>
        <taxon>Pseudomonadati</taxon>
        <taxon>Bacteroidota</taxon>
        <taxon>Chitinophagia</taxon>
        <taxon>Chitinophagales</taxon>
        <taxon>Chitinophagaceae</taxon>
        <taxon>Chitinophaga</taxon>
    </lineage>
</organism>
<keyword evidence="4" id="KW-1185">Reference proteome</keyword>
<gene>
    <name evidence="3" type="ORF">EGT74_06825</name>
</gene>
<feature type="domain" description="UDP-N-acetylglucosamine 2-epimerase" evidence="2">
    <location>
        <begin position="31"/>
        <end position="341"/>
    </location>
</feature>
<dbReference type="Gene3D" id="3.40.50.2000">
    <property type="entry name" value="Glycogen Phosphorylase B"/>
    <property type="match status" value="2"/>
</dbReference>
<dbReference type="GO" id="GO:0008761">
    <property type="term" value="F:UDP-N-acetylglucosamine 2-epimerase activity"/>
    <property type="evidence" value="ECO:0007669"/>
    <property type="project" value="UniProtKB-EC"/>
</dbReference>
<dbReference type="CDD" id="cd03786">
    <property type="entry name" value="GTB_UDP-GlcNAc_2-Epimerase"/>
    <property type="match status" value="1"/>
</dbReference>
<dbReference type="EC" id="5.1.3.14" evidence="3"/>
<comment type="caution">
    <text evidence="3">The sequence shown here is derived from an EMBL/GenBank/DDBJ whole genome shotgun (WGS) entry which is preliminary data.</text>
</comment>
<comment type="similarity">
    <text evidence="1">Belongs to the UDP-N-acetylglucosamine 2-epimerase family.</text>
</comment>
<dbReference type="EMBL" id="RPDH01000001">
    <property type="protein sequence ID" value="RPE13237.1"/>
    <property type="molecule type" value="Genomic_DNA"/>
</dbReference>
<dbReference type="RefSeq" id="WP_123845755.1">
    <property type="nucleotide sequence ID" value="NZ_RPDH01000001.1"/>
</dbReference>
<evidence type="ECO:0000259" key="2">
    <source>
        <dbReference type="Pfam" id="PF02350"/>
    </source>
</evidence>
<dbReference type="PANTHER" id="PTHR43174">
    <property type="entry name" value="UDP-N-ACETYLGLUCOSAMINE 2-EPIMERASE"/>
    <property type="match status" value="1"/>
</dbReference>
<evidence type="ECO:0000256" key="1">
    <source>
        <dbReference type="RuleBase" id="RU003513"/>
    </source>
</evidence>